<dbReference type="Pfam" id="PF08450">
    <property type="entry name" value="SGL"/>
    <property type="match status" value="1"/>
</dbReference>
<gene>
    <name evidence="5" type="ORF">LZ495_07780</name>
</gene>
<dbReference type="AlphaFoldDB" id="A0AA41TZ45"/>
<dbReference type="Gene3D" id="2.120.10.30">
    <property type="entry name" value="TolB, C-terminal domain"/>
    <property type="match status" value="1"/>
</dbReference>
<feature type="binding site" evidence="3">
    <location>
        <position position="210"/>
    </location>
    <ligand>
        <name>a divalent metal cation</name>
        <dbReference type="ChEBI" id="CHEBI:60240"/>
    </ligand>
</feature>
<dbReference type="PANTHER" id="PTHR10907:SF47">
    <property type="entry name" value="REGUCALCIN"/>
    <property type="match status" value="1"/>
</dbReference>
<accession>A0AA41TZ45</accession>
<dbReference type="GO" id="GO:0004341">
    <property type="term" value="F:gluconolactonase activity"/>
    <property type="evidence" value="ECO:0007669"/>
    <property type="project" value="TreeGrafter"/>
</dbReference>
<reference evidence="5" key="1">
    <citation type="submission" date="2022-01" db="EMBL/GenBank/DDBJ databases">
        <title>Genome-Based Taxonomic Classification of the Phylum Actinobacteria.</title>
        <authorList>
            <person name="Gao Y."/>
        </authorList>
    </citation>
    <scope>NUCLEOTIDE SEQUENCE</scope>
    <source>
        <strain evidence="5">KLBMP 8922</strain>
    </source>
</reference>
<evidence type="ECO:0000313" key="5">
    <source>
        <dbReference type="EMBL" id="MCF2527116.1"/>
    </source>
</evidence>
<dbReference type="InterPro" id="IPR011042">
    <property type="entry name" value="6-blade_b-propeller_TolB-like"/>
</dbReference>
<evidence type="ECO:0000256" key="3">
    <source>
        <dbReference type="PIRSR" id="PIRSR605511-2"/>
    </source>
</evidence>
<dbReference type="SUPFAM" id="SSF63829">
    <property type="entry name" value="Calcium-dependent phosphotriesterase"/>
    <property type="match status" value="1"/>
</dbReference>
<keyword evidence="3" id="KW-0862">Zinc</keyword>
<sequence length="299" mass="31352">MVTRTTILDGLCFGEGPRWHDGRLWLSDLIGHQVLAADVPDLEAPGAWSAPPVKAEVVVAEHADQLSGLGWLPDGDLLVVAMAGRQVLRRSPDGGLAVHADLGGLGRLHVNDMAVRADGFAYVGQMGYDFHVHGVRPEPMPLLGIAPDGTARAVAEDLHCANGMALSPDGSLLIVAESAARRLTAFDVAPDGSLSGRRVFAALGELDHPDGICLDAEGAVWVACPVARRFVRVREGGEVAEAVELEADRRAIACVLGGADRRTLLMVTAATLGDAERSRELRAGRVEAVRVAVPGAGTP</sequence>
<dbReference type="PANTHER" id="PTHR10907">
    <property type="entry name" value="REGUCALCIN"/>
    <property type="match status" value="1"/>
</dbReference>
<name>A0AA41TZ45_9ACTN</name>
<keyword evidence="6" id="KW-1185">Reference proteome</keyword>
<dbReference type="EMBL" id="JAKFHA010000003">
    <property type="protein sequence ID" value="MCF2527116.1"/>
    <property type="molecule type" value="Genomic_DNA"/>
</dbReference>
<evidence type="ECO:0000256" key="1">
    <source>
        <dbReference type="ARBA" id="ARBA00008853"/>
    </source>
</evidence>
<dbReference type="PRINTS" id="PR01790">
    <property type="entry name" value="SMP30FAMILY"/>
</dbReference>
<evidence type="ECO:0000313" key="6">
    <source>
        <dbReference type="Proteomes" id="UP001165378"/>
    </source>
</evidence>
<comment type="caution">
    <text evidence="5">The sequence shown here is derived from an EMBL/GenBank/DDBJ whole genome shotgun (WGS) entry which is preliminary data.</text>
</comment>
<evidence type="ECO:0000259" key="4">
    <source>
        <dbReference type="Pfam" id="PF08450"/>
    </source>
</evidence>
<feature type="binding site" evidence="3">
    <location>
        <position position="162"/>
    </location>
    <ligand>
        <name>a divalent metal cation</name>
        <dbReference type="ChEBI" id="CHEBI:60240"/>
    </ligand>
</feature>
<dbReference type="GO" id="GO:0019853">
    <property type="term" value="P:L-ascorbic acid biosynthetic process"/>
    <property type="evidence" value="ECO:0007669"/>
    <property type="project" value="TreeGrafter"/>
</dbReference>
<dbReference type="GO" id="GO:0005509">
    <property type="term" value="F:calcium ion binding"/>
    <property type="evidence" value="ECO:0007669"/>
    <property type="project" value="TreeGrafter"/>
</dbReference>
<feature type="binding site" evidence="3">
    <location>
        <position position="111"/>
    </location>
    <ligand>
        <name>substrate</name>
    </ligand>
</feature>
<feature type="binding site" evidence="3">
    <location>
        <position position="129"/>
    </location>
    <ligand>
        <name>substrate</name>
    </ligand>
</feature>
<keyword evidence="3" id="KW-0479">Metal-binding</keyword>
<dbReference type="InterPro" id="IPR013658">
    <property type="entry name" value="SGL"/>
</dbReference>
<evidence type="ECO:0000256" key="2">
    <source>
        <dbReference type="PIRSR" id="PIRSR605511-1"/>
    </source>
</evidence>
<protein>
    <submittedName>
        <fullName evidence="5">SMP-30/gluconolactonase/LRE family protein</fullName>
    </submittedName>
</protein>
<feature type="active site" description="Proton donor/acceptor" evidence="2">
    <location>
        <position position="210"/>
    </location>
</feature>
<comment type="similarity">
    <text evidence="1">Belongs to the SMP-30/CGR1 family.</text>
</comment>
<feature type="binding site" evidence="3">
    <location>
        <position position="15"/>
    </location>
    <ligand>
        <name>a divalent metal cation</name>
        <dbReference type="ChEBI" id="CHEBI:60240"/>
    </ligand>
</feature>
<proteinExistence type="inferred from homology"/>
<organism evidence="5 6">
    <name type="scientific">Yinghuangia soli</name>
    <dbReference type="NCBI Taxonomy" id="2908204"/>
    <lineage>
        <taxon>Bacteria</taxon>
        <taxon>Bacillati</taxon>
        <taxon>Actinomycetota</taxon>
        <taxon>Actinomycetes</taxon>
        <taxon>Kitasatosporales</taxon>
        <taxon>Streptomycetaceae</taxon>
        <taxon>Yinghuangia</taxon>
    </lineage>
</organism>
<dbReference type="InterPro" id="IPR005511">
    <property type="entry name" value="SMP-30"/>
</dbReference>
<comment type="cofactor">
    <cofactor evidence="3">
        <name>Zn(2+)</name>
        <dbReference type="ChEBI" id="CHEBI:29105"/>
    </cofactor>
    <text evidence="3">Binds 1 divalent metal cation per subunit.</text>
</comment>
<feature type="domain" description="SMP-30/Gluconolactonase/LRE-like region" evidence="4">
    <location>
        <begin position="13"/>
        <end position="269"/>
    </location>
</feature>
<dbReference type="RefSeq" id="WP_235051263.1">
    <property type="nucleotide sequence ID" value="NZ_JAKFHA010000003.1"/>
</dbReference>
<dbReference type="Proteomes" id="UP001165378">
    <property type="component" value="Unassembled WGS sequence"/>
</dbReference>